<dbReference type="PANTHER" id="PTHR11926">
    <property type="entry name" value="GLUCOSYL/GLUCURONOSYL TRANSFERASES"/>
    <property type="match status" value="1"/>
</dbReference>
<comment type="similarity">
    <text evidence="1">Belongs to the UDP-glycosyltransferase family.</text>
</comment>
<dbReference type="EMBL" id="OX459122">
    <property type="protein sequence ID" value="CAI9107059.1"/>
    <property type="molecule type" value="Genomic_DNA"/>
</dbReference>
<evidence type="ECO:0000256" key="2">
    <source>
        <dbReference type="ARBA" id="ARBA00022679"/>
    </source>
</evidence>
<reference evidence="3" key="1">
    <citation type="submission" date="2023-03" db="EMBL/GenBank/DDBJ databases">
        <authorList>
            <person name="Julca I."/>
        </authorList>
    </citation>
    <scope>NUCLEOTIDE SEQUENCE</scope>
</reference>
<evidence type="ECO:0000256" key="1">
    <source>
        <dbReference type="ARBA" id="ARBA00009995"/>
    </source>
</evidence>
<keyword evidence="2" id="KW-0808">Transferase</keyword>
<dbReference type="Proteomes" id="UP001161247">
    <property type="component" value="Chromosome 5"/>
</dbReference>
<proteinExistence type="inferred from homology"/>
<dbReference type="AlphaFoldDB" id="A0AAV1DGT8"/>
<name>A0AAV1DGT8_OLDCO</name>
<organism evidence="3 4">
    <name type="scientific">Oldenlandia corymbosa var. corymbosa</name>
    <dbReference type="NCBI Taxonomy" id="529605"/>
    <lineage>
        <taxon>Eukaryota</taxon>
        <taxon>Viridiplantae</taxon>
        <taxon>Streptophyta</taxon>
        <taxon>Embryophyta</taxon>
        <taxon>Tracheophyta</taxon>
        <taxon>Spermatophyta</taxon>
        <taxon>Magnoliopsida</taxon>
        <taxon>eudicotyledons</taxon>
        <taxon>Gunneridae</taxon>
        <taxon>Pentapetalae</taxon>
        <taxon>asterids</taxon>
        <taxon>lamiids</taxon>
        <taxon>Gentianales</taxon>
        <taxon>Rubiaceae</taxon>
        <taxon>Rubioideae</taxon>
        <taxon>Spermacoceae</taxon>
        <taxon>Hedyotis-Oldenlandia complex</taxon>
        <taxon>Oldenlandia</taxon>
    </lineage>
</organism>
<sequence>MGSSSTSTSSNECSSFIHCQLVAIPSPGRGHINQMMNFCKLITQRRSDFLITFVVTEEWLGLLSSEPNPGHNIRFATIPNVTPSEKSRAKDVQGFAEAVMTKMEAPVEELLDQLEPPKPKVIIYDTFLKWVLGVAHRRSIPAASFWPMSATYLTVMYHFQTLLQNGQLPANPLEQGEHRVNCIPGISSIRVDDFPKEFLEGKFKRIIEGSRELVSEAGKAEYFLINSVYELETQVINNFKKELPCPIYTIGLSIPSFNKDSKNDHDHVSWLDAQPKASVLYISQGSFLSSTDEQLDEFVAGVRDSGIRFFWVARENRDRVIEGIGGESCCNGLVVTWCDQLKVLSHPSIGGFWSHCGWNSTKEAAFSGLPVLTCPIAFDQYTNRKQIVEDWKIGWRLKENSDGRLMERGEISRMLKTFMDSGCEEVKEMRRKAQEISEICRRASSENGYSERQIEACIKDISQLQS</sequence>
<evidence type="ECO:0000313" key="4">
    <source>
        <dbReference type="Proteomes" id="UP001161247"/>
    </source>
</evidence>
<keyword evidence="4" id="KW-1185">Reference proteome</keyword>
<dbReference type="PANTHER" id="PTHR11926:SF774">
    <property type="entry name" value="UDP-GLYCOSYLTRANSFERASE 85A1-RELATED"/>
    <property type="match status" value="1"/>
</dbReference>
<gene>
    <name evidence="3" type="ORF">OLC1_LOCUS15454</name>
</gene>
<evidence type="ECO:0000313" key="3">
    <source>
        <dbReference type="EMBL" id="CAI9107059.1"/>
    </source>
</evidence>
<accession>A0AAV1DGT8</accession>
<dbReference type="Pfam" id="PF00201">
    <property type="entry name" value="UDPGT"/>
    <property type="match status" value="1"/>
</dbReference>
<dbReference type="SUPFAM" id="SSF53756">
    <property type="entry name" value="UDP-Glycosyltransferase/glycogen phosphorylase"/>
    <property type="match status" value="1"/>
</dbReference>
<protein>
    <submittedName>
        <fullName evidence="3">OLC1v1006334C1</fullName>
    </submittedName>
</protein>
<dbReference type="GO" id="GO:0080044">
    <property type="term" value="F:quercetin 7-O-glucosyltransferase activity"/>
    <property type="evidence" value="ECO:0007669"/>
    <property type="project" value="TreeGrafter"/>
</dbReference>
<dbReference type="InterPro" id="IPR002213">
    <property type="entry name" value="UDP_glucos_trans"/>
</dbReference>
<dbReference type="Gene3D" id="3.40.50.2000">
    <property type="entry name" value="Glycogen Phosphorylase B"/>
    <property type="match status" value="2"/>
</dbReference>
<dbReference type="CDD" id="cd03784">
    <property type="entry name" value="GT1_Gtf-like"/>
    <property type="match status" value="1"/>
</dbReference>
<dbReference type="FunFam" id="3.40.50.2000:FF:000138">
    <property type="entry name" value="Glycosyltransferase"/>
    <property type="match status" value="1"/>
</dbReference>
<dbReference type="GO" id="GO:0080043">
    <property type="term" value="F:quercetin 3-O-glucosyltransferase activity"/>
    <property type="evidence" value="ECO:0007669"/>
    <property type="project" value="TreeGrafter"/>
</dbReference>